<gene>
    <name evidence="3" type="ORF">CAL65_15670</name>
</gene>
<organism evidence="3 4">
    <name type="scientific">Alkalilimnicola ehrlichii</name>
    <dbReference type="NCBI Taxonomy" id="351052"/>
    <lineage>
        <taxon>Bacteria</taxon>
        <taxon>Pseudomonadati</taxon>
        <taxon>Pseudomonadota</taxon>
        <taxon>Gammaproteobacteria</taxon>
        <taxon>Chromatiales</taxon>
        <taxon>Ectothiorhodospiraceae</taxon>
        <taxon>Alkalilimnicola</taxon>
    </lineage>
</organism>
<reference evidence="4" key="1">
    <citation type="submission" date="2017-05" db="EMBL/GenBank/DDBJ databases">
        <authorList>
            <person name="Sharma S."/>
            <person name="Sidhu C."/>
            <person name="Pinnaka A.K."/>
        </authorList>
    </citation>
    <scope>NUCLEOTIDE SEQUENCE [LARGE SCALE GENOMIC DNA]</scope>
    <source>
        <strain evidence="4">AK93</strain>
    </source>
</reference>
<dbReference type="Proteomes" id="UP000256763">
    <property type="component" value="Unassembled WGS sequence"/>
</dbReference>
<dbReference type="EMBL" id="NFZW01000017">
    <property type="protein sequence ID" value="RFA34095.1"/>
    <property type="molecule type" value="Genomic_DNA"/>
</dbReference>
<accession>A0A3E0WQ51</accession>
<sequence length="74" mass="8167">MPTEGSKRTQHLEVQGMSCPACKDNVEKALRAVGGVEDVQVWLDEETASVVGEVEPDELIKALSRTNYQARPLR</sequence>
<proteinExistence type="predicted"/>
<feature type="domain" description="HMA" evidence="2">
    <location>
        <begin position="8"/>
        <end position="71"/>
    </location>
</feature>
<dbReference type="CDD" id="cd00371">
    <property type="entry name" value="HMA"/>
    <property type="match status" value="1"/>
</dbReference>
<dbReference type="GO" id="GO:0046872">
    <property type="term" value="F:metal ion binding"/>
    <property type="evidence" value="ECO:0007669"/>
    <property type="project" value="UniProtKB-KW"/>
</dbReference>
<dbReference type="InterPro" id="IPR006121">
    <property type="entry name" value="HMA_dom"/>
</dbReference>
<name>A0A3E0WQ51_9GAMM</name>
<protein>
    <recommendedName>
        <fullName evidence="2">HMA domain-containing protein</fullName>
    </recommendedName>
</protein>
<dbReference type="RefSeq" id="WP_116303152.1">
    <property type="nucleotide sequence ID" value="NZ_NFZV01000018.1"/>
</dbReference>
<dbReference type="InterPro" id="IPR017969">
    <property type="entry name" value="Heavy-metal-associated_CS"/>
</dbReference>
<evidence type="ECO:0000313" key="3">
    <source>
        <dbReference type="EMBL" id="RFA34095.1"/>
    </source>
</evidence>
<dbReference type="PROSITE" id="PS50846">
    <property type="entry name" value="HMA_2"/>
    <property type="match status" value="1"/>
</dbReference>
<dbReference type="SUPFAM" id="SSF55008">
    <property type="entry name" value="HMA, heavy metal-associated domain"/>
    <property type="match status" value="1"/>
</dbReference>
<evidence type="ECO:0000259" key="2">
    <source>
        <dbReference type="PROSITE" id="PS50846"/>
    </source>
</evidence>
<dbReference type="Gene3D" id="3.30.70.100">
    <property type="match status" value="1"/>
</dbReference>
<dbReference type="OrthoDB" id="7205933at2"/>
<dbReference type="InterPro" id="IPR036163">
    <property type="entry name" value="HMA_dom_sf"/>
</dbReference>
<comment type="caution">
    <text evidence="3">The sequence shown here is derived from an EMBL/GenBank/DDBJ whole genome shotgun (WGS) entry which is preliminary data.</text>
</comment>
<dbReference type="PROSITE" id="PS01047">
    <property type="entry name" value="HMA_1"/>
    <property type="match status" value="1"/>
</dbReference>
<dbReference type="AlphaFoldDB" id="A0A3E0WQ51"/>
<keyword evidence="1" id="KW-0479">Metal-binding</keyword>
<keyword evidence="4" id="KW-1185">Reference proteome</keyword>
<evidence type="ECO:0000313" key="4">
    <source>
        <dbReference type="Proteomes" id="UP000256763"/>
    </source>
</evidence>
<dbReference type="Pfam" id="PF00403">
    <property type="entry name" value="HMA"/>
    <property type="match status" value="1"/>
</dbReference>
<evidence type="ECO:0000256" key="1">
    <source>
        <dbReference type="ARBA" id="ARBA00022723"/>
    </source>
</evidence>